<protein>
    <recommendedName>
        <fullName evidence="3">SalK</fullName>
    </recommendedName>
</protein>
<keyword evidence="2" id="KW-1185">Reference proteome</keyword>
<name>A0ABS3S1M9_9ACTN</name>
<dbReference type="Proteomes" id="UP000680206">
    <property type="component" value="Unassembled WGS sequence"/>
</dbReference>
<comment type="caution">
    <text evidence="1">The sequence shown here is derived from an EMBL/GenBank/DDBJ whole genome shotgun (WGS) entry which is preliminary data.</text>
</comment>
<proteinExistence type="predicted"/>
<dbReference type="Pfam" id="PF21863">
    <property type="entry name" value="HTH_67"/>
    <property type="match status" value="1"/>
</dbReference>
<dbReference type="EMBL" id="JAGEPF010000024">
    <property type="protein sequence ID" value="MBO2462913.1"/>
    <property type="molecule type" value="Genomic_DNA"/>
</dbReference>
<accession>A0ABS3S1M9</accession>
<evidence type="ECO:0000313" key="2">
    <source>
        <dbReference type="Proteomes" id="UP000680206"/>
    </source>
</evidence>
<evidence type="ECO:0008006" key="3">
    <source>
        <dbReference type="Google" id="ProtNLM"/>
    </source>
</evidence>
<gene>
    <name evidence="1" type="ORF">J4709_35630</name>
</gene>
<evidence type="ECO:0000313" key="1">
    <source>
        <dbReference type="EMBL" id="MBO2462913.1"/>
    </source>
</evidence>
<dbReference type="NCBIfam" id="NF047719">
    <property type="entry name" value="SCO6745_fam_HTH"/>
    <property type="match status" value="1"/>
</dbReference>
<reference evidence="1 2" key="1">
    <citation type="submission" date="2021-03" db="EMBL/GenBank/DDBJ databases">
        <title>Actinomadura violae sp. nov., isolated from lichen in Thailand.</title>
        <authorList>
            <person name="Kanchanasin P."/>
            <person name="Saeng-In P."/>
            <person name="Phongsopitanun W."/>
            <person name="Yuki M."/>
            <person name="Kudo T."/>
            <person name="Ohkuma M."/>
            <person name="Tanasupawat S."/>
        </authorList>
    </citation>
    <scope>NUCLEOTIDE SEQUENCE [LARGE SCALE GENOMIC DNA]</scope>
    <source>
        <strain evidence="1 2">LCR2-06</strain>
    </source>
</reference>
<organism evidence="1 2">
    <name type="scientific">Actinomadura violacea</name>
    <dbReference type="NCBI Taxonomy" id="2819934"/>
    <lineage>
        <taxon>Bacteria</taxon>
        <taxon>Bacillati</taxon>
        <taxon>Actinomycetota</taxon>
        <taxon>Actinomycetes</taxon>
        <taxon>Streptosporangiales</taxon>
        <taxon>Thermomonosporaceae</taxon>
        <taxon>Actinomadura</taxon>
    </lineage>
</organism>
<sequence>MTHDLSTVRQMWQLLEPVHAVLYYAPEASEEAAALGYAVDERWPSYFPYRAAPLGEVDAQTVSDLFYSFNPAMVERYMEPAWRTASPGRVLAARRIAMDRVLRRILGDRIGSPELEQAARTARRVAEAADMAGRPMAAANAALPWPDEPHLVLWQAATILREHRGDGHIAALHAHDIGPIESLVSHAAVGAAPVDVFASRQWTVEQWAAARDRLTARGLVHAKEEAAGGVRDGESGRAGEVRATEEGVRVRAAIEKQTDELAAGPWDLLASVEVKELADLLMPIVLDIVGTGLLPMQSTLGIGMNYDYGRL</sequence>
<dbReference type="InterPro" id="IPR054058">
    <property type="entry name" value="HTH_67"/>
</dbReference>